<evidence type="ECO:0000256" key="2">
    <source>
        <dbReference type="SAM" id="MobiDB-lite"/>
    </source>
</evidence>
<dbReference type="InterPro" id="IPR001841">
    <property type="entry name" value="Znf_RING"/>
</dbReference>
<evidence type="ECO:0000313" key="5">
    <source>
        <dbReference type="Proteomes" id="UP000799423"/>
    </source>
</evidence>
<feature type="compositionally biased region" description="Low complexity" evidence="2">
    <location>
        <begin position="136"/>
        <end position="148"/>
    </location>
</feature>
<proteinExistence type="predicted"/>
<keyword evidence="1" id="KW-0862">Zinc</keyword>
<evidence type="ECO:0000313" key="4">
    <source>
        <dbReference type="EMBL" id="KAF2845319.1"/>
    </source>
</evidence>
<accession>A0A6A7ASU3</accession>
<evidence type="ECO:0000259" key="3">
    <source>
        <dbReference type="PROSITE" id="PS50089"/>
    </source>
</evidence>
<gene>
    <name evidence="4" type="ORF">T440DRAFT_278386</name>
</gene>
<dbReference type="PROSITE" id="PS50089">
    <property type="entry name" value="ZF_RING_2"/>
    <property type="match status" value="1"/>
</dbReference>
<dbReference type="OrthoDB" id="5600418at2759"/>
<name>A0A6A7ASU3_9PLEO</name>
<evidence type="ECO:0000256" key="1">
    <source>
        <dbReference type="PROSITE-ProRule" id="PRU00175"/>
    </source>
</evidence>
<keyword evidence="1" id="KW-0863">Zinc-finger</keyword>
<dbReference type="InterPro" id="IPR013083">
    <property type="entry name" value="Znf_RING/FYVE/PHD"/>
</dbReference>
<dbReference type="AlphaFoldDB" id="A0A6A7ASU3"/>
<feature type="region of interest" description="Disordered" evidence="2">
    <location>
        <begin position="134"/>
        <end position="169"/>
    </location>
</feature>
<dbReference type="Proteomes" id="UP000799423">
    <property type="component" value="Unassembled WGS sequence"/>
</dbReference>
<organism evidence="4 5">
    <name type="scientific">Plenodomus tracheiphilus IPT5</name>
    <dbReference type="NCBI Taxonomy" id="1408161"/>
    <lineage>
        <taxon>Eukaryota</taxon>
        <taxon>Fungi</taxon>
        <taxon>Dikarya</taxon>
        <taxon>Ascomycota</taxon>
        <taxon>Pezizomycotina</taxon>
        <taxon>Dothideomycetes</taxon>
        <taxon>Pleosporomycetidae</taxon>
        <taxon>Pleosporales</taxon>
        <taxon>Pleosporineae</taxon>
        <taxon>Leptosphaeriaceae</taxon>
        <taxon>Plenodomus</taxon>
    </lineage>
</organism>
<feature type="domain" description="RING-type" evidence="3">
    <location>
        <begin position="30"/>
        <end position="98"/>
    </location>
</feature>
<keyword evidence="5" id="KW-1185">Reference proteome</keyword>
<reference evidence="4" key="1">
    <citation type="submission" date="2020-01" db="EMBL/GenBank/DDBJ databases">
        <authorList>
            <consortium name="DOE Joint Genome Institute"/>
            <person name="Haridas S."/>
            <person name="Albert R."/>
            <person name="Binder M."/>
            <person name="Bloem J."/>
            <person name="Labutti K."/>
            <person name="Salamov A."/>
            <person name="Andreopoulos B."/>
            <person name="Baker S.E."/>
            <person name="Barry K."/>
            <person name="Bills G."/>
            <person name="Bluhm B.H."/>
            <person name="Cannon C."/>
            <person name="Castanera R."/>
            <person name="Culley D.E."/>
            <person name="Daum C."/>
            <person name="Ezra D."/>
            <person name="Gonzalez J.B."/>
            <person name="Henrissat B."/>
            <person name="Kuo A."/>
            <person name="Liang C."/>
            <person name="Lipzen A."/>
            <person name="Lutzoni F."/>
            <person name="Magnuson J."/>
            <person name="Mondo S."/>
            <person name="Nolan M."/>
            <person name="Ohm R."/>
            <person name="Pangilinan J."/>
            <person name="Park H.-J."/>
            <person name="Ramirez L."/>
            <person name="Alfaro M."/>
            <person name="Sun H."/>
            <person name="Tritt A."/>
            <person name="Yoshinaga Y."/>
            <person name="Zwiers L.-H."/>
            <person name="Turgeon B.G."/>
            <person name="Goodwin S.B."/>
            <person name="Spatafora J.W."/>
            <person name="Crous P.W."/>
            <person name="Grigoriev I.V."/>
        </authorList>
    </citation>
    <scope>NUCLEOTIDE SEQUENCE</scope>
    <source>
        <strain evidence="4">IPT5</strain>
    </source>
</reference>
<dbReference type="Gene3D" id="3.30.40.10">
    <property type="entry name" value="Zinc/RING finger domain, C3HC4 (zinc finger)"/>
    <property type="match status" value="1"/>
</dbReference>
<dbReference type="GO" id="GO:0008270">
    <property type="term" value="F:zinc ion binding"/>
    <property type="evidence" value="ECO:0007669"/>
    <property type="project" value="UniProtKB-KW"/>
</dbReference>
<sequence>MTTDHSLRGEGALFTTPLRLASLEDGDRACPICQELYVEPCRSNQSLPNGGAEWAVRVDMIAERSGIRRCCGHVLGRSCLEKHLHSGGPWRNKCPLCRNVWFQTTLFNDVTVNRQTQIQTSAERTVPQTTLRRSSRIASRALARRPSSNTQHASSRGGRTIIQPSSHAARSPHFTRRLLRLLEVETGSDEVKVTLEQIERTLRILYES</sequence>
<dbReference type="EMBL" id="MU006349">
    <property type="protein sequence ID" value="KAF2845319.1"/>
    <property type="molecule type" value="Genomic_DNA"/>
</dbReference>
<protein>
    <recommendedName>
        <fullName evidence="3">RING-type domain-containing protein</fullName>
    </recommendedName>
</protein>
<dbReference type="SUPFAM" id="SSF57850">
    <property type="entry name" value="RING/U-box"/>
    <property type="match status" value="1"/>
</dbReference>
<keyword evidence="1" id="KW-0479">Metal-binding</keyword>